<keyword evidence="5" id="KW-1278">Translocase</keyword>
<dbReference type="InterPro" id="IPR003439">
    <property type="entry name" value="ABC_transporter-like_ATP-bd"/>
</dbReference>
<evidence type="ECO:0000256" key="2">
    <source>
        <dbReference type="ARBA" id="ARBA00022475"/>
    </source>
</evidence>
<dbReference type="PANTHER" id="PTHR43166">
    <property type="entry name" value="AMINO ACID IMPORT ATP-BINDING PROTEIN"/>
    <property type="match status" value="1"/>
</dbReference>
<dbReference type="RefSeq" id="WP_153748648.1">
    <property type="nucleotide sequence ID" value="NZ_BAAADI010000001.1"/>
</dbReference>
<dbReference type="Pfam" id="PF00005">
    <property type="entry name" value="ABC_tran"/>
    <property type="match status" value="1"/>
</dbReference>
<keyword evidence="2" id="KW-1003">Cell membrane</keyword>
<dbReference type="GO" id="GO:0016887">
    <property type="term" value="F:ATP hydrolysis activity"/>
    <property type="evidence" value="ECO:0007669"/>
    <property type="project" value="InterPro"/>
</dbReference>
<keyword evidence="1" id="KW-0813">Transport</keyword>
<proteinExistence type="predicted"/>
<feature type="domain" description="ABC transporter" evidence="7">
    <location>
        <begin position="21"/>
        <end position="267"/>
    </location>
</feature>
<evidence type="ECO:0000256" key="1">
    <source>
        <dbReference type="ARBA" id="ARBA00022448"/>
    </source>
</evidence>
<dbReference type="PANTHER" id="PTHR43166:SF6">
    <property type="entry name" value="PHOSPHONATES IMPORT ATP-BINDING PROTEIN PHNC"/>
    <property type="match status" value="1"/>
</dbReference>
<evidence type="ECO:0000256" key="6">
    <source>
        <dbReference type="ARBA" id="ARBA00023136"/>
    </source>
</evidence>
<dbReference type="Gene3D" id="3.40.50.300">
    <property type="entry name" value="P-loop containing nucleotide triphosphate hydrolases"/>
    <property type="match status" value="1"/>
</dbReference>
<name>A0A844BJZ4_9RHOB</name>
<gene>
    <name evidence="8" type="ORF">GH815_10075</name>
</gene>
<dbReference type="SUPFAM" id="SSF52540">
    <property type="entry name" value="P-loop containing nucleoside triphosphate hydrolases"/>
    <property type="match status" value="1"/>
</dbReference>
<organism evidence="8 9">
    <name type="scientific">Rhodovulum strictum</name>
    <dbReference type="NCBI Taxonomy" id="58314"/>
    <lineage>
        <taxon>Bacteria</taxon>
        <taxon>Pseudomonadati</taxon>
        <taxon>Pseudomonadota</taxon>
        <taxon>Alphaproteobacteria</taxon>
        <taxon>Rhodobacterales</taxon>
        <taxon>Paracoccaceae</taxon>
        <taxon>Rhodovulum</taxon>
    </lineage>
</organism>
<protein>
    <submittedName>
        <fullName evidence="8">ATP-binding cassette domain-containing protein</fullName>
    </submittedName>
</protein>
<evidence type="ECO:0000259" key="7">
    <source>
        <dbReference type="PROSITE" id="PS50893"/>
    </source>
</evidence>
<evidence type="ECO:0000256" key="4">
    <source>
        <dbReference type="ARBA" id="ARBA00022840"/>
    </source>
</evidence>
<keyword evidence="6" id="KW-0472">Membrane</keyword>
<sequence>MLDLSPARPSTARGALSDPIVTTGGLRKSYDRKTEILKGIDLTIRAGERVALIGSNGCGKSTLLRCLIGLHEVSAGEVTALGETFTGLPAGAQKARLRRKTGFVFQKHCLVRRRSVLSNVIHGMMSEPGSWRAFSQMTAPETWRRAALEALAWVNLADKAAARADALSGGQQQRVAIARALVRQPALLIADEPAASLDPVSGQDVMALFTRLCAEHGITLLFTSHDMSHARSFADRIVALKAGRVLFDKPADTTTDADIEEVFRVEAR</sequence>
<accession>A0A844BJZ4</accession>
<dbReference type="EMBL" id="WJPO01000014">
    <property type="protein sequence ID" value="MRH21342.1"/>
    <property type="molecule type" value="Genomic_DNA"/>
</dbReference>
<dbReference type="PROSITE" id="PS00211">
    <property type="entry name" value="ABC_TRANSPORTER_1"/>
    <property type="match status" value="1"/>
</dbReference>
<dbReference type="PROSITE" id="PS50893">
    <property type="entry name" value="ABC_TRANSPORTER_2"/>
    <property type="match status" value="1"/>
</dbReference>
<reference evidence="8 9" key="1">
    <citation type="submission" date="2019-11" db="EMBL/GenBank/DDBJ databases">
        <title>Draft Whole-Genome sequence of the marine photosynthetic bacterium Rhodovulum strictum DSM 11289.</title>
        <authorList>
            <person name="Kyndt J.A."/>
            <person name="Meyer T.E."/>
        </authorList>
    </citation>
    <scope>NUCLEOTIDE SEQUENCE [LARGE SCALE GENOMIC DNA]</scope>
    <source>
        <strain evidence="8 9">DSM 11289</strain>
    </source>
</reference>
<dbReference type="SMART" id="SM00382">
    <property type="entry name" value="AAA"/>
    <property type="match status" value="1"/>
</dbReference>
<comment type="caution">
    <text evidence="8">The sequence shown here is derived from an EMBL/GenBank/DDBJ whole genome shotgun (WGS) entry which is preliminary data.</text>
</comment>
<dbReference type="GO" id="GO:0005524">
    <property type="term" value="F:ATP binding"/>
    <property type="evidence" value="ECO:0007669"/>
    <property type="project" value="UniProtKB-KW"/>
</dbReference>
<dbReference type="InterPro" id="IPR050086">
    <property type="entry name" value="MetN_ABC_transporter-like"/>
</dbReference>
<dbReference type="InterPro" id="IPR017871">
    <property type="entry name" value="ABC_transporter-like_CS"/>
</dbReference>
<dbReference type="AlphaFoldDB" id="A0A844BJZ4"/>
<evidence type="ECO:0000256" key="5">
    <source>
        <dbReference type="ARBA" id="ARBA00022967"/>
    </source>
</evidence>
<keyword evidence="3" id="KW-0547">Nucleotide-binding</keyword>
<keyword evidence="9" id="KW-1185">Reference proteome</keyword>
<dbReference type="OrthoDB" id="9802264at2"/>
<evidence type="ECO:0000313" key="8">
    <source>
        <dbReference type="EMBL" id="MRH21342.1"/>
    </source>
</evidence>
<dbReference type="InterPro" id="IPR003593">
    <property type="entry name" value="AAA+_ATPase"/>
</dbReference>
<dbReference type="InterPro" id="IPR027417">
    <property type="entry name" value="P-loop_NTPase"/>
</dbReference>
<evidence type="ECO:0000313" key="9">
    <source>
        <dbReference type="Proteomes" id="UP000466730"/>
    </source>
</evidence>
<dbReference type="Proteomes" id="UP000466730">
    <property type="component" value="Unassembled WGS sequence"/>
</dbReference>
<keyword evidence="4 8" id="KW-0067">ATP-binding</keyword>
<evidence type="ECO:0000256" key="3">
    <source>
        <dbReference type="ARBA" id="ARBA00022741"/>
    </source>
</evidence>